<name>A0A1V4ARJ3_9BACT</name>
<proteinExistence type="predicted"/>
<dbReference type="AlphaFoldDB" id="A0A1V4ARJ3"/>
<organism evidence="1 2">
    <name type="scientific">Candidatus Brocadia carolinensis</name>
    <dbReference type="NCBI Taxonomy" id="1004156"/>
    <lineage>
        <taxon>Bacteria</taxon>
        <taxon>Pseudomonadati</taxon>
        <taxon>Planctomycetota</taxon>
        <taxon>Candidatus Brocadiia</taxon>
        <taxon>Candidatus Brocadiales</taxon>
        <taxon>Candidatus Brocadiaceae</taxon>
        <taxon>Candidatus Brocadia</taxon>
    </lineage>
</organism>
<protein>
    <submittedName>
        <fullName evidence="1">Uncharacterized protein</fullName>
    </submittedName>
</protein>
<gene>
    <name evidence="1" type="ORF">AYP45_13100</name>
</gene>
<comment type="caution">
    <text evidence="1">The sequence shown here is derived from an EMBL/GenBank/DDBJ whole genome shotgun (WGS) entry which is preliminary data.</text>
</comment>
<dbReference type="EMBL" id="AYTS01000121">
    <property type="protein sequence ID" value="OOP55734.1"/>
    <property type="molecule type" value="Genomic_DNA"/>
</dbReference>
<dbReference type="Proteomes" id="UP000189681">
    <property type="component" value="Unassembled WGS sequence"/>
</dbReference>
<accession>A0A1V4ARJ3</accession>
<evidence type="ECO:0000313" key="1">
    <source>
        <dbReference type="EMBL" id="OOP55734.1"/>
    </source>
</evidence>
<reference evidence="1 2" key="1">
    <citation type="journal article" date="2017" name="Water Res.">
        <title>Discovery and metagenomic analysis of an anammox bacterial enrichment related to Candidatus "Brocadia caroliniensis" in a full-scale glycerol-fed nitritation-denitritation separate centrate treatment process.</title>
        <authorList>
            <person name="Park H."/>
            <person name="Brotto A.C."/>
            <person name="van Loosdrecht M.C."/>
            <person name="Chandran K."/>
        </authorList>
    </citation>
    <scope>NUCLEOTIDE SEQUENCE [LARGE SCALE GENOMIC DNA]</scope>
    <source>
        <strain evidence="1">26THWARD</strain>
    </source>
</reference>
<sequence length="82" mass="9237">MGKNLYVIVDGEVHPFHCSGDYTELDSIVACANTEEHAMDLATMYERGEIEPSDYRCKKMWRYPCSVAGKRGISNGVESINF</sequence>
<evidence type="ECO:0000313" key="2">
    <source>
        <dbReference type="Proteomes" id="UP000189681"/>
    </source>
</evidence>